<organism evidence="12 13">
    <name type="scientific">Lophiostoma macrostomum CBS 122681</name>
    <dbReference type="NCBI Taxonomy" id="1314788"/>
    <lineage>
        <taxon>Eukaryota</taxon>
        <taxon>Fungi</taxon>
        <taxon>Dikarya</taxon>
        <taxon>Ascomycota</taxon>
        <taxon>Pezizomycotina</taxon>
        <taxon>Dothideomycetes</taxon>
        <taxon>Pleosporomycetidae</taxon>
        <taxon>Pleosporales</taxon>
        <taxon>Lophiostomataceae</taxon>
        <taxon>Lophiostoma</taxon>
    </lineage>
</organism>
<reference evidence="12" key="1">
    <citation type="journal article" date="2020" name="Stud. Mycol.">
        <title>101 Dothideomycetes genomes: a test case for predicting lifestyles and emergence of pathogens.</title>
        <authorList>
            <person name="Haridas S."/>
            <person name="Albert R."/>
            <person name="Binder M."/>
            <person name="Bloem J."/>
            <person name="Labutti K."/>
            <person name="Salamov A."/>
            <person name="Andreopoulos B."/>
            <person name="Baker S."/>
            <person name="Barry K."/>
            <person name="Bills G."/>
            <person name="Bluhm B."/>
            <person name="Cannon C."/>
            <person name="Castanera R."/>
            <person name="Culley D."/>
            <person name="Daum C."/>
            <person name="Ezra D."/>
            <person name="Gonzalez J."/>
            <person name="Henrissat B."/>
            <person name="Kuo A."/>
            <person name="Liang C."/>
            <person name="Lipzen A."/>
            <person name="Lutzoni F."/>
            <person name="Magnuson J."/>
            <person name="Mondo S."/>
            <person name="Nolan M."/>
            <person name="Ohm R."/>
            <person name="Pangilinan J."/>
            <person name="Park H.-J."/>
            <person name="Ramirez L."/>
            <person name="Alfaro M."/>
            <person name="Sun H."/>
            <person name="Tritt A."/>
            <person name="Yoshinaga Y."/>
            <person name="Zwiers L.-H."/>
            <person name="Turgeon B."/>
            <person name="Goodwin S."/>
            <person name="Spatafora J."/>
            <person name="Crous P."/>
            <person name="Grigoriev I."/>
        </authorList>
    </citation>
    <scope>NUCLEOTIDE SEQUENCE</scope>
    <source>
        <strain evidence="12">CBS 122681</strain>
    </source>
</reference>
<dbReference type="SMART" id="SM00768">
    <property type="entry name" value="X8"/>
    <property type="match status" value="1"/>
</dbReference>
<dbReference type="GO" id="GO:0005886">
    <property type="term" value="C:plasma membrane"/>
    <property type="evidence" value="ECO:0007669"/>
    <property type="project" value="UniProtKB-SubCell"/>
</dbReference>
<keyword evidence="13" id="KW-1185">Reference proteome</keyword>
<dbReference type="FunFam" id="3.20.20.80:FF:000038">
    <property type="entry name" value="1,3-beta-glucanosyltransferase"/>
    <property type="match status" value="1"/>
</dbReference>
<keyword evidence="3 9" id="KW-0336">GPI-anchor</keyword>
<dbReference type="GO" id="GO:0031505">
    <property type="term" value="P:fungal-type cell wall organization"/>
    <property type="evidence" value="ECO:0007669"/>
    <property type="project" value="TreeGrafter"/>
</dbReference>
<dbReference type="InterPro" id="IPR017853">
    <property type="entry name" value="GH"/>
</dbReference>
<keyword evidence="10" id="KW-0812">Transmembrane</keyword>
<evidence type="ECO:0000256" key="5">
    <source>
        <dbReference type="ARBA" id="ARBA00023136"/>
    </source>
</evidence>
<dbReference type="OrthoDB" id="421038at2759"/>
<feature type="chain" id="PRO_5025711145" description="1,3-beta-glucanosyltransferase" evidence="9">
    <location>
        <begin position="24"/>
        <end position="547"/>
    </location>
</feature>
<evidence type="ECO:0000256" key="3">
    <source>
        <dbReference type="ARBA" id="ARBA00022622"/>
    </source>
</evidence>
<dbReference type="GO" id="GO:0071970">
    <property type="term" value="P:fungal-type cell wall (1-&gt;3)-beta-D-glucan biosynthetic process"/>
    <property type="evidence" value="ECO:0007669"/>
    <property type="project" value="TreeGrafter"/>
</dbReference>
<evidence type="ECO:0000256" key="4">
    <source>
        <dbReference type="ARBA" id="ARBA00022729"/>
    </source>
</evidence>
<dbReference type="AlphaFoldDB" id="A0A6A6TH78"/>
<feature type="domain" description="X8" evidence="11">
    <location>
        <begin position="393"/>
        <end position="481"/>
    </location>
</feature>
<protein>
    <recommendedName>
        <fullName evidence="9">1,3-beta-glucanosyltransferase</fullName>
        <ecNumber evidence="9">2.4.1.-</ecNumber>
    </recommendedName>
</protein>
<feature type="transmembrane region" description="Helical" evidence="10">
    <location>
        <begin position="529"/>
        <end position="546"/>
    </location>
</feature>
<evidence type="ECO:0000259" key="11">
    <source>
        <dbReference type="SMART" id="SM00768"/>
    </source>
</evidence>
<evidence type="ECO:0000256" key="6">
    <source>
        <dbReference type="ARBA" id="ARBA00023157"/>
    </source>
</evidence>
<dbReference type="GO" id="GO:0042124">
    <property type="term" value="F:1,3-beta-glucanosyltransferase activity"/>
    <property type="evidence" value="ECO:0007669"/>
    <property type="project" value="TreeGrafter"/>
</dbReference>
<evidence type="ECO:0000256" key="10">
    <source>
        <dbReference type="SAM" id="Phobius"/>
    </source>
</evidence>
<dbReference type="Gene3D" id="3.20.20.80">
    <property type="entry name" value="Glycosidases"/>
    <property type="match status" value="1"/>
</dbReference>
<evidence type="ECO:0000313" key="13">
    <source>
        <dbReference type="Proteomes" id="UP000799324"/>
    </source>
</evidence>
<keyword evidence="4 9" id="KW-0732">Signal</keyword>
<sequence length="547" mass="58229">MKAVSSLSSLLACASLAAKGALAASYDDIPTVEVYGQHFFYTNNGSQFLMKGVAYQQNYNPNGTSSQDNSTYTDPLADADACRRDIPYMKQIFTNVIRVYAIDPTKNHDDCMAQLASADIYVVADLSEPKTSIQSDDPSWNVELYQRYTSVIDALQKYKNVIGFFAGNENVSSGNQTSAAAFVKAAVRDSKGYISSQKYRTSLGVGYATADVPTRDDLAAYFACEPTDAGNQTAIDFWGYNVYSWCGDSSYSASSYGERVEFFRDYPVPVFFAEYGCIEGIDGGATHRPFTEVGVLFGNMTDVFSGGIVYEWFMEENDYGLVSIDGDSVSPYPDFTSLRNQLSKVDPTLTQRSAYTTSNSAPSCPTDSTWEAKATPLPPSPNSDMCNCVVQNLECNIKSDDEDKYADVFDFICGAGKDFCDGIAHNATTGDYGALGGCNPKAQLAWVANKYYEGNGKSSSACDFSGLATIQSASTASGCSSFIAAVGTDGTGTVASPTGGASGTASSSKSKGAAPGMAAPAFFNFGKPLFVAYVTIALVSAVGMVAL</sequence>
<dbReference type="PANTHER" id="PTHR31468:SF2">
    <property type="entry name" value="1,3-BETA-GLUCANOSYLTRANSFERASE GAS1"/>
    <property type="match status" value="1"/>
</dbReference>
<dbReference type="Proteomes" id="UP000799324">
    <property type="component" value="Unassembled WGS sequence"/>
</dbReference>
<accession>A0A6A6TH78</accession>
<comment type="function">
    <text evidence="9">Splits internally a 1,3-beta-glucan molecule and transfers the newly generated reducing end (the donor) to the non-reducing end of another 1,3-beta-glucan molecule (the acceptor) forming a 1,3-beta linkage, resulting in the elongation of 1,3-beta-glucan chains in the cell wall.</text>
</comment>
<comment type="subcellular location">
    <subcellularLocation>
        <location evidence="1 9">Cell membrane</location>
        <topology evidence="1 9">Lipid-anchor</topology>
        <topology evidence="1 9">GPI-anchor</topology>
    </subcellularLocation>
</comment>
<evidence type="ECO:0000256" key="2">
    <source>
        <dbReference type="ARBA" id="ARBA00007528"/>
    </source>
</evidence>
<evidence type="ECO:0000256" key="7">
    <source>
        <dbReference type="ARBA" id="ARBA00023180"/>
    </source>
</evidence>
<evidence type="ECO:0000313" key="12">
    <source>
        <dbReference type="EMBL" id="KAF2658577.1"/>
    </source>
</evidence>
<dbReference type="Gene3D" id="1.20.58.1040">
    <property type="match status" value="1"/>
</dbReference>
<dbReference type="InterPro" id="IPR012946">
    <property type="entry name" value="X8"/>
</dbReference>
<keyword evidence="7" id="KW-0325">Glycoprotein</keyword>
<proteinExistence type="inferred from homology"/>
<dbReference type="GO" id="GO:0098552">
    <property type="term" value="C:side of membrane"/>
    <property type="evidence" value="ECO:0007669"/>
    <property type="project" value="UniProtKB-KW"/>
</dbReference>
<comment type="similarity">
    <text evidence="2 9">Belongs to the glycosyl hydrolase 72 family.</text>
</comment>
<gene>
    <name evidence="12" type="ORF">K491DRAFT_592778</name>
</gene>
<keyword evidence="5 9" id="KW-0472">Membrane</keyword>
<feature type="signal peptide" evidence="9">
    <location>
        <begin position="1"/>
        <end position="23"/>
    </location>
</feature>
<dbReference type="InterPro" id="IPR004886">
    <property type="entry name" value="Glucanosyltransferase"/>
</dbReference>
<dbReference type="Pfam" id="PF07983">
    <property type="entry name" value="X8"/>
    <property type="match status" value="1"/>
</dbReference>
<keyword evidence="10" id="KW-1133">Transmembrane helix</keyword>
<keyword evidence="6" id="KW-1015">Disulfide bond</keyword>
<dbReference type="SUPFAM" id="SSF51445">
    <property type="entry name" value="(Trans)glycosidases"/>
    <property type="match status" value="1"/>
</dbReference>
<evidence type="ECO:0000256" key="1">
    <source>
        <dbReference type="ARBA" id="ARBA00004609"/>
    </source>
</evidence>
<name>A0A6A6TH78_9PLEO</name>
<keyword evidence="9" id="KW-0808">Transferase</keyword>
<dbReference type="EMBL" id="MU004314">
    <property type="protein sequence ID" value="KAF2658577.1"/>
    <property type="molecule type" value="Genomic_DNA"/>
</dbReference>
<dbReference type="PANTHER" id="PTHR31468">
    <property type="entry name" value="1,3-BETA-GLUCANOSYLTRANSFERASE GAS1"/>
    <property type="match status" value="1"/>
</dbReference>
<keyword evidence="8 9" id="KW-0449">Lipoprotein</keyword>
<evidence type="ECO:0000256" key="8">
    <source>
        <dbReference type="ARBA" id="ARBA00023288"/>
    </source>
</evidence>
<evidence type="ECO:0000256" key="9">
    <source>
        <dbReference type="RuleBase" id="RU361209"/>
    </source>
</evidence>
<dbReference type="Pfam" id="PF03198">
    <property type="entry name" value="Glyco_hydro_72"/>
    <property type="match status" value="1"/>
</dbReference>
<dbReference type="EC" id="2.4.1.-" evidence="9"/>